<keyword evidence="2" id="KW-0645">Protease</keyword>
<dbReference type="RefSeq" id="WP_100670328.1">
    <property type="nucleotide sequence ID" value="NZ_NJGD01000002.1"/>
</dbReference>
<accession>A0A2J0Z784</accession>
<dbReference type="EMBL" id="NJGD01000002">
    <property type="protein sequence ID" value="PJR16372.1"/>
    <property type="molecule type" value="Genomic_DNA"/>
</dbReference>
<gene>
    <name evidence="5" type="ORF">CEJ86_06205</name>
</gene>
<dbReference type="GO" id="GO:0080164">
    <property type="term" value="P:regulation of nitric oxide metabolic process"/>
    <property type="evidence" value="ECO:0007669"/>
    <property type="project" value="TreeGrafter"/>
</dbReference>
<evidence type="ECO:0000313" key="6">
    <source>
        <dbReference type="Proteomes" id="UP000231987"/>
    </source>
</evidence>
<comment type="caution">
    <text evidence="5">The sequence shown here is derived from an EMBL/GenBank/DDBJ whole genome shotgun (WGS) entry which is preliminary data.</text>
</comment>
<evidence type="ECO:0000256" key="3">
    <source>
        <dbReference type="ARBA" id="ARBA00022801"/>
    </source>
</evidence>
<comment type="cofactor">
    <cofactor evidence="1">
        <name>Zn(2+)</name>
        <dbReference type="ChEBI" id="CHEBI:29105"/>
    </cofactor>
</comment>
<evidence type="ECO:0008006" key="7">
    <source>
        <dbReference type="Google" id="ProtNLM"/>
    </source>
</evidence>
<keyword evidence="3" id="KW-0378">Hydrolase</keyword>
<sequence>MKLARIPIDAGGDPPDWLAEALAAIEAGRAVRKEFEGGGRLHIDRALPFLCVHLAGSDGAPVAREVVRANASHLLAQDAATAKPIVAAIGKLLERRFGAFMVLEMDELAQDELLTDHAPLLPPFKVEVMAGAEANIRAAAMAFVEAVEAIPAKFRTPRVELHERPQDSALEGETLDLPFPSMRVRFAPVYRQRNSGRIFPEVRERLIASIFDAALHAFAAFARSTRSLEFPTHRALGRKAFIDAVERTDRSIDEVASSFDFLLAVTPINAEAAWSEFAAGDFARAPRFLYRPLIIEIEAAKKTLFSIPFDHLEDPVLYQLYREKQQEVDLQLTMLSARETKKFIEFGRALYGPVEPDLLRAAEEILARTQKIAAHPQAPAERRADSRFVEIRAGEMIAAYARQYAGFEALVEVRDDLPAGLLVSGRRLLIARSTIMEPGRVDPILSHEIGVHLLTYFNGSAQGLRLFRSGLAGYEGMQEGLAVFAEYLSGGMTGERLRLLAARVLACAAMIDGASLPEVYRLLVKEHGFQRADAFNVVLRVYRGGGLVKDAIYLRGLLELLDHLAAGGALEPFWMGKIAASHFAVMQELHARGLLGGPSVRPMFLDGPEAPSRLARARERMAPLDMLRQ</sequence>
<dbReference type="InterPro" id="IPR012548">
    <property type="entry name" value="MATCAP"/>
</dbReference>
<dbReference type="NCBIfam" id="TIGR02421">
    <property type="entry name" value="QEGLA"/>
    <property type="match status" value="1"/>
</dbReference>
<dbReference type="Pfam" id="PF08014">
    <property type="entry name" value="MATCAP"/>
    <property type="match status" value="1"/>
</dbReference>
<evidence type="ECO:0000256" key="1">
    <source>
        <dbReference type="ARBA" id="ARBA00001947"/>
    </source>
</evidence>
<evidence type="ECO:0000313" key="5">
    <source>
        <dbReference type="EMBL" id="PJR16372.1"/>
    </source>
</evidence>
<dbReference type="PANTHER" id="PTHR31817">
    <property type="match status" value="1"/>
</dbReference>
<evidence type="ECO:0000256" key="2">
    <source>
        <dbReference type="ARBA" id="ARBA00022670"/>
    </source>
</evidence>
<reference evidence="5 6" key="1">
    <citation type="submission" date="2017-06" db="EMBL/GenBank/DDBJ databases">
        <title>Ensifer strains isolated from leguminous trees and herbs display diverse denitrification phenotypes with some acting as strong N2O sinks.</title>
        <authorList>
            <person name="Woliy K."/>
            <person name="Mania D."/>
            <person name="Bakken L.R."/>
            <person name="Frostegard A."/>
        </authorList>
    </citation>
    <scope>NUCLEOTIDE SEQUENCE [LARGE SCALE GENOMIC DNA]</scope>
    <source>
        <strain evidence="5 6">AC50a</strain>
    </source>
</reference>
<name>A0A2J0Z784_RHIML</name>
<organism evidence="5 6">
    <name type="scientific">Rhizobium meliloti</name>
    <name type="common">Ensifer meliloti</name>
    <name type="synonym">Sinorhizobium meliloti</name>
    <dbReference type="NCBI Taxonomy" id="382"/>
    <lineage>
        <taxon>Bacteria</taxon>
        <taxon>Pseudomonadati</taxon>
        <taxon>Pseudomonadota</taxon>
        <taxon>Alphaproteobacteria</taxon>
        <taxon>Hyphomicrobiales</taxon>
        <taxon>Rhizobiaceae</taxon>
        <taxon>Sinorhizobium/Ensifer group</taxon>
        <taxon>Sinorhizobium</taxon>
    </lineage>
</organism>
<dbReference type="Proteomes" id="UP000231987">
    <property type="component" value="Unassembled WGS sequence"/>
</dbReference>
<dbReference type="SMART" id="SM01154">
    <property type="entry name" value="DUF1704"/>
    <property type="match status" value="1"/>
</dbReference>
<keyword evidence="4" id="KW-0482">Metalloprotease</keyword>
<dbReference type="GO" id="GO:0008237">
    <property type="term" value="F:metallopeptidase activity"/>
    <property type="evidence" value="ECO:0007669"/>
    <property type="project" value="UniProtKB-KW"/>
</dbReference>
<dbReference type="PANTHER" id="PTHR31817:SF0">
    <property type="entry name" value="CHROMOSOME UNDETERMINED SCAFFOLD_67, WHOLE GENOME SHOTGUN SEQUENCE"/>
    <property type="match status" value="1"/>
</dbReference>
<proteinExistence type="predicted"/>
<dbReference type="GO" id="GO:0006508">
    <property type="term" value="P:proteolysis"/>
    <property type="evidence" value="ECO:0007669"/>
    <property type="project" value="UniProtKB-KW"/>
</dbReference>
<dbReference type="AlphaFoldDB" id="A0A2J0Z784"/>
<dbReference type="InterPro" id="IPR012656">
    <property type="entry name" value="CHP02421_QEGLA"/>
</dbReference>
<evidence type="ECO:0000256" key="4">
    <source>
        <dbReference type="ARBA" id="ARBA00023049"/>
    </source>
</evidence>
<protein>
    <recommendedName>
        <fullName evidence="7">Flavohemoglobin expression-modulating QEGLA motif protein</fullName>
    </recommendedName>
</protein>